<comment type="caution">
    <text evidence="2">The sequence shown here is derived from an EMBL/GenBank/DDBJ whole genome shotgun (WGS) entry which is preliminary data.</text>
</comment>
<dbReference type="InterPro" id="IPR046336">
    <property type="entry name" value="Lon_prtase_N_sf"/>
</dbReference>
<dbReference type="InterPro" id="IPR015947">
    <property type="entry name" value="PUA-like_sf"/>
</dbReference>
<evidence type="ECO:0000313" key="3">
    <source>
        <dbReference type="Proteomes" id="UP001557484"/>
    </source>
</evidence>
<dbReference type="SUPFAM" id="SSF88697">
    <property type="entry name" value="PUA domain-like"/>
    <property type="match status" value="1"/>
</dbReference>
<dbReference type="Proteomes" id="UP001557484">
    <property type="component" value="Unassembled WGS sequence"/>
</dbReference>
<evidence type="ECO:0000313" key="2">
    <source>
        <dbReference type="EMBL" id="MEX1666858.1"/>
    </source>
</evidence>
<organism evidence="2 3">
    <name type="scientific">Zhongshania arctica</name>
    <dbReference type="NCBI Taxonomy" id="3238302"/>
    <lineage>
        <taxon>Bacteria</taxon>
        <taxon>Pseudomonadati</taxon>
        <taxon>Pseudomonadota</taxon>
        <taxon>Gammaproteobacteria</taxon>
        <taxon>Cellvibrionales</taxon>
        <taxon>Spongiibacteraceae</taxon>
        <taxon>Zhongshania</taxon>
    </lineage>
</organism>
<dbReference type="Gene3D" id="1.10.4060.10">
    <property type="entry name" value="BPP1347 like domain"/>
    <property type="match status" value="1"/>
</dbReference>
<proteinExistence type="predicted"/>
<dbReference type="InterPro" id="IPR003111">
    <property type="entry name" value="Lon_prtase_N"/>
</dbReference>
<dbReference type="PROSITE" id="PS51787">
    <property type="entry name" value="LON_N"/>
    <property type="match status" value="1"/>
</dbReference>
<dbReference type="RefSeq" id="WP_368376922.1">
    <property type="nucleotide sequence ID" value="NZ_JBFRYB010000001.1"/>
</dbReference>
<dbReference type="PANTHER" id="PTHR46732:SF8">
    <property type="entry name" value="ATP-DEPENDENT PROTEASE LA (LON) DOMAIN PROTEIN"/>
    <property type="match status" value="1"/>
</dbReference>
<reference evidence="2 3" key="1">
    <citation type="journal article" date="2011" name="Int. J. Syst. Evol. Microbiol.">
        <title>Zhongshania antarctica gen. nov., sp. nov. and Zhongshania guokunii sp. nov., gammaproteobacteria respectively isolated from coastal attached (fast) ice and surface seawater of the Antarctic.</title>
        <authorList>
            <person name="Li H.J."/>
            <person name="Zhang X.Y."/>
            <person name="Chen C.X."/>
            <person name="Zhang Y.J."/>
            <person name="Gao Z.M."/>
            <person name="Yu Y."/>
            <person name="Chen X.L."/>
            <person name="Chen B."/>
            <person name="Zhang Y.Z."/>
        </authorList>
    </citation>
    <scope>NUCLEOTIDE SEQUENCE [LARGE SCALE GENOMIC DNA]</scope>
    <source>
        <strain evidence="2 3">R06B22</strain>
    </source>
</reference>
<protein>
    <submittedName>
        <fullName evidence="2">LON peptidase substrate-binding domain-containing protein</fullName>
    </submittedName>
</protein>
<dbReference type="Gene3D" id="2.30.130.40">
    <property type="entry name" value="LON domain-like"/>
    <property type="match status" value="1"/>
</dbReference>
<sequence length="206" mass="22788">MVDAAAAITGFELPLFPLRTVLFPGGRMGLRIFERRYLDLVRDTLRAQASFGIVWMPEGGKEVLSPGDRPSSLALIGTEAHIADWDQLPDGLLGVVVEGGRRFKINHARQAEGGLYMADIDWLQEQAEQPLPQRSEELSDLLRQLGEHPHVQRLGMAVDIDEAGALANRLAQLLPLPEEQSYQILSIDDPLRRLDALHEVLDGLAS</sequence>
<dbReference type="PANTHER" id="PTHR46732">
    <property type="entry name" value="ATP-DEPENDENT PROTEASE LA (LON) DOMAIN PROTEIN"/>
    <property type="match status" value="1"/>
</dbReference>
<dbReference type="SMART" id="SM00464">
    <property type="entry name" value="LON"/>
    <property type="match status" value="1"/>
</dbReference>
<keyword evidence="3" id="KW-1185">Reference proteome</keyword>
<accession>A0ABV3TZ59</accession>
<gene>
    <name evidence="2" type="ORF">AB4875_15290</name>
</gene>
<evidence type="ECO:0000259" key="1">
    <source>
        <dbReference type="PROSITE" id="PS51787"/>
    </source>
</evidence>
<dbReference type="EMBL" id="JBFRYB010000001">
    <property type="protein sequence ID" value="MEX1666858.1"/>
    <property type="molecule type" value="Genomic_DNA"/>
</dbReference>
<name>A0ABV3TZ59_9GAMM</name>
<dbReference type="Pfam" id="PF02190">
    <property type="entry name" value="LON_substr_bdg"/>
    <property type="match status" value="1"/>
</dbReference>
<feature type="domain" description="Lon N-terminal" evidence="1">
    <location>
        <begin position="10"/>
        <end position="205"/>
    </location>
</feature>